<sequence length="500" mass="55218">MAVAVRESTPNPGPSTTAARDADERERRTRAYGESLLRALRRQERRGGSDWLYNRMIGLATQDEATKVELFRFVDALPALKTPEAVSQHLRQYLLRPDISLPPGAKGLLAFLERTAPTRRLLAAASHTGARMMARRFIAGADAREATGAVTGLRRRNLGFTLDLLGEAVTSEAEALAYQKRYLDLIRDLSDIAAKWPENPRTDQAPFGPLPKVNVSVKLSSLYARFDPMAADATVQAVKERLRPILSLARERGVFVNVDMEQHDFKGATHRIFREILCEEAYRDWPDVGIVVQAYLRDAEDDLLSLLGWTKGRGTPVWVRLVKGAYWDYETIVAAQRGHPVPVFSRKAETDANYERLTELLIENWQTLRPAIATHNVRSAARARAVAEEHGLPPRTVEYQVLFGMGEPIGRALAAEGERVRVYVPFGELLPGMAYLVRRLLENTSNDSFIRSAASAGKAEELLADPTAAALAPVPCPGTALTPGDSRRKGRGAGGEGRIP</sequence>
<dbReference type="EC" id="1.5.5.2" evidence="5"/>
<dbReference type="AlphaFoldDB" id="A0A6J4IPC4"/>
<dbReference type="Pfam" id="PF01619">
    <property type="entry name" value="Pro_dh"/>
    <property type="match status" value="1"/>
</dbReference>
<evidence type="ECO:0000256" key="1">
    <source>
        <dbReference type="ARBA" id="ARBA00023002"/>
    </source>
</evidence>
<dbReference type="EMBL" id="CADCTO010000278">
    <property type="protein sequence ID" value="CAA9255737.1"/>
    <property type="molecule type" value="Genomic_DNA"/>
</dbReference>
<dbReference type="InterPro" id="IPR015659">
    <property type="entry name" value="Proline_oxidase"/>
</dbReference>
<dbReference type="InterPro" id="IPR029041">
    <property type="entry name" value="FAD-linked_oxidoreductase-like"/>
</dbReference>
<dbReference type="InterPro" id="IPR002872">
    <property type="entry name" value="Proline_DH_dom"/>
</dbReference>
<feature type="domain" description="Proline utilization A N-terminal" evidence="4">
    <location>
        <begin position="26"/>
        <end position="137"/>
    </location>
</feature>
<dbReference type="Pfam" id="PF18083">
    <property type="entry name" value="PutA_N"/>
    <property type="match status" value="1"/>
</dbReference>
<accession>A0A6J4IPC4</accession>
<dbReference type="GO" id="GO:0010133">
    <property type="term" value="P:L-proline catabolic process to L-glutamate"/>
    <property type="evidence" value="ECO:0007669"/>
    <property type="project" value="TreeGrafter"/>
</dbReference>
<dbReference type="GO" id="GO:0071949">
    <property type="term" value="F:FAD binding"/>
    <property type="evidence" value="ECO:0007669"/>
    <property type="project" value="TreeGrafter"/>
</dbReference>
<dbReference type="Gene3D" id="3.20.20.220">
    <property type="match status" value="1"/>
</dbReference>
<evidence type="ECO:0000259" key="3">
    <source>
        <dbReference type="Pfam" id="PF01619"/>
    </source>
</evidence>
<feature type="region of interest" description="Disordered" evidence="2">
    <location>
        <begin position="1"/>
        <end position="28"/>
    </location>
</feature>
<dbReference type="PANTHER" id="PTHR13914:SF0">
    <property type="entry name" value="PROLINE DEHYDROGENASE 1, MITOCHONDRIAL"/>
    <property type="match status" value="1"/>
</dbReference>
<feature type="domain" description="Proline dehydrogenase" evidence="3">
    <location>
        <begin position="150"/>
        <end position="451"/>
    </location>
</feature>
<proteinExistence type="predicted"/>
<evidence type="ECO:0000259" key="4">
    <source>
        <dbReference type="Pfam" id="PF18083"/>
    </source>
</evidence>
<dbReference type="PANTHER" id="PTHR13914">
    <property type="entry name" value="PROLINE OXIDASE"/>
    <property type="match status" value="1"/>
</dbReference>
<name>A0A6J4IPC4_9BACT</name>
<protein>
    <submittedName>
        <fullName evidence="5">Proline dehydrogenase / Delta-1-pyrroline-5-carboxylate dehydrogenase</fullName>
        <ecNumber evidence="5">1.2.1.88</ecNumber>
        <ecNumber evidence="5">1.5.5.2</ecNumber>
    </submittedName>
</protein>
<gene>
    <name evidence="5" type="ORF">AVDCRST_MAG63-2165</name>
</gene>
<dbReference type="InterPro" id="IPR041514">
    <property type="entry name" value="PutA_N"/>
</dbReference>
<dbReference type="EC" id="1.2.1.88" evidence="5"/>
<evidence type="ECO:0000256" key="2">
    <source>
        <dbReference type="SAM" id="MobiDB-lite"/>
    </source>
</evidence>
<evidence type="ECO:0000313" key="5">
    <source>
        <dbReference type="EMBL" id="CAA9255737.1"/>
    </source>
</evidence>
<organism evidence="5">
    <name type="scientific">uncultured Armatimonadetes bacterium</name>
    <dbReference type="NCBI Taxonomy" id="157466"/>
    <lineage>
        <taxon>Bacteria</taxon>
        <taxon>Bacillati</taxon>
        <taxon>Armatimonadota</taxon>
        <taxon>environmental samples</taxon>
    </lineage>
</organism>
<reference evidence="5" key="1">
    <citation type="submission" date="2020-02" db="EMBL/GenBank/DDBJ databases">
        <authorList>
            <person name="Meier V. D."/>
        </authorList>
    </citation>
    <scope>NUCLEOTIDE SEQUENCE</scope>
    <source>
        <strain evidence="5">AVDCRST_MAG63</strain>
    </source>
</reference>
<dbReference type="SUPFAM" id="SSF51730">
    <property type="entry name" value="FAD-linked oxidoreductase"/>
    <property type="match status" value="1"/>
</dbReference>
<dbReference type="GO" id="GO:0004657">
    <property type="term" value="F:proline dehydrogenase activity"/>
    <property type="evidence" value="ECO:0007669"/>
    <property type="project" value="UniProtKB-EC"/>
</dbReference>
<feature type="region of interest" description="Disordered" evidence="2">
    <location>
        <begin position="474"/>
        <end position="500"/>
    </location>
</feature>
<dbReference type="GO" id="GO:0003842">
    <property type="term" value="F:L-glutamate gamma-semialdehyde dehydrogenase activity"/>
    <property type="evidence" value="ECO:0007669"/>
    <property type="project" value="UniProtKB-EC"/>
</dbReference>
<keyword evidence="1 5" id="KW-0560">Oxidoreductase</keyword>